<dbReference type="Pfam" id="PF04258">
    <property type="entry name" value="Peptidase_A22B"/>
    <property type="match status" value="1"/>
</dbReference>
<name>B8CGC2_THAPS</name>
<sequence>MYIFVPFVPSILLNFMNDNYQTLKQQFDTAAASLSTDAINSATVEYSVASALYSQSMDSLFVLLLSKRFMLYFIATMATFYAGWRAYGGIEVIASGVFGGQGEALDRLNKEILKGETISYDSYGQTELDNDATEDGDKLFATLIDENPQASNAGNALAIILPLVLASSLTISYTSVTTLVGNNEQYDLSSGSEYLDNLQQWAGDYLLYLSSLPSLILCLLFTAAEFRWAFANDAEEKLQKSDSTVASNSSILCTGNVLALLYVVSAYLAKVHPTLSFNELPLDLWPSHNGVNIALAVAVTRALALFLVQPTTKSIRTIALALLGITAFDAISVFGTAANAVDTLSESPVSVMETVARSKISASSLWQPGLLEVIVGHDNSRVSDALGLGDVVFPACLVAWAVAADRTNTHKLRDNDEGDADKDSWTYKYTSSAVSGYILGSILTEIVGSFSLLGKGSGLPALVFLVPCMLLCVTATALQNGEVEDVWGTNSE</sequence>
<accession>B8CGC2</accession>
<dbReference type="Proteomes" id="UP000001449">
    <property type="component" value="Chromosome 23"/>
</dbReference>
<gene>
    <name evidence="2" type="ORF">THAPSDRAFT_25852</name>
</gene>
<dbReference type="GO" id="GO:0042500">
    <property type="term" value="F:aspartic endopeptidase activity, intramembrane cleaving"/>
    <property type="evidence" value="ECO:0000318"/>
    <property type="project" value="GO_Central"/>
</dbReference>
<dbReference type="GO" id="GO:0098554">
    <property type="term" value="C:cytoplasmic side of endoplasmic reticulum membrane"/>
    <property type="evidence" value="ECO:0000318"/>
    <property type="project" value="GO_Central"/>
</dbReference>
<evidence type="ECO:0000313" key="3">
    <source>
        <dbReference type="Proteomes" id="UP000001449"/>
    </source>
</evidence>
<dbReference type="GO" id="GO:0006465">
    <property type="term" value="P:signal peptide processing"/>
    <property type="evidence" value="ECO:0000318"/>
    <property type="project" value="GO_Central"/>
</dbReference>
<reference evidence="2 3" key="1">
    <citation type="journal article" date="2004" name="Science">
        <title>The genome of the diatom Thalassiosira pseudonana: ecology, evolution, and metabolism.</title>
        <authorList>
            <person name="Armbrust E.V."/>
            <person name="Berges J.A."/>
            <person name="Bowler C."/>
            <person name="Green B.R."/>
            <person name="Martinez D."/>
            <person name="Putnam N.H."/>
            <person name="Zhou S."/>
            <person name="Allen A.E."/>
            <person name="Apt K.E."/>
            <person name="Bechner M."/>
            <person name="Brzezinski M.A."/>
            <person name="Chaal B.K."/>
            <person name="Chiovitti A."/>
            <person name="Davis A.K."/>
            <person name="Demarest M.S."/>
            <person name="Detter J.C."/>
            <person name="Glavina T."/>
            <person name="Goodstein D."/>
            <person name="Hadi M.Z."/>
            <person name="Hellsten U."/>
            <person name="Hildebrand M."/>
            <person name="Jenkins B.D."/>
            <person name="Jurka J."/>
            <person name="Kapitonov V.V."/>
            <person name="Kroger N."/>
            <person name="Lau W.W."/>
            <person name="Lane T.W."/>
            <person name="Larimer F.W."/>
            <person name="Lippmeier J.C."/>
            <person name="Lucas S."/>
            <person name="Medina M."/>
            <person name="Montsant A."/>
            <person name="Obornik M."/>
            <person name="Parker M.S."/>
            <person name="Palenik B."/>
            <person name="Pazour G.J."/>
            <person name="Richardson P.M."/>
            <person name="Rynearson T.A."/>
            <person name="Saito M.A."/>
            <person name="Schwartz D.C."/>
            <person name="Thamatrakoln K."/>
            <person name="Valentin K."/>
            <person name="Vardi A."/>
            <person name="Wilkerson F.P."/>
            <person name="Rokhsar D.S."/>
        </authorList>
    </citation>
    <scope>NUCLEOTIDE SEQUENCE [LARGE SCALE GENOMIC DNA]</scope>
    <source>
        <strain evidence="2 3">CCMP1335</strain>
    </source>
</reference>
<dbReference type="KEGG" id="tps:THAPSDRAFT_25852"/>
<feature type="transmembrane region" description="Helical" evidence="1">
    <location>
        <begin position="245"/>
        <end position="269"/>
    </location>
</feature>
<dbReference type="HOGENOM" id="CLU_554941_0_0_1"/>
<organism evidence="2 3">
    <name type="scientific">Thalassiosira pseudonana</name>
    <name type="common">Marine diatom</name>
    <name type="synonym">Cyclotella nana</name>
    <dbReference type="NCBI Taxonomy" id="35128"/>
    <lineage>
        <taxon>Eukaryota</taxon>
        <taxon>Sar</taxon>
        <taxon>Stramenopiles</taxon>
        <taxon>Ochrophyta</taxon>
        <taxon>Bacillariophyta</taxon>
        <taxon>Coscinodiscophyceae</taxon>
        <taxon>Thalassiosirophycidae</taxon>
        <taxon>Thalassiosirales</taxon>
        <taxon>Thalassiosiraceae</taxon>
        <taxon>Thalassiosira</taxon>
    </lineage>
</organism>
<protein>
    <submittedName>
        <fullName evidence="2">Uncharacterized protein</fullName>
    </submittedName>
</protein>
<keyword evidence="1" id="KW-0472">Membrane</keyword>
<dbReference type="RefSeq" id="XP_002295163.1">
    <property type="nucleotide sequence ID" value="XM_002295127.1"/>
</dbReference>
<evidence type="ECO:0000256" key="1">
    <source>
        <dbReference type="SAM" id="Phobius"/>
    </source>
</evidence>
<feature type="transmembrane region" description="Helical" evidence="1">
    <location>
        <begin position="205"/>
        <end position="224"/>
    </location>
</feature>
<dbReference type="EMBL" id="CM000654">
    <property type="protein sequence ID" value="EED87467.1"/>
    <property type="molecule type" value="Genomic_DNA"/>
</dbReference>
<dbReference type="PANTHER" id="PTHR12174">
    <property type="entry name" value="SIGNAL PEPTIDE PEPTIDASE"/>
    <property type="match status" value="1"/>
</dbReference>
<dbReference type="GeneID" id="7448888"/>
<dbReference type="InterPro" id="IPR007369">
    <property type="entry name" value="Peptidase_A22B_SPP"/>
</dbReference>
<feature type="transmembrane region" description="Helical" evidence="1">
    <location>
        <begin position="289"/>
        <end position="308"/>
    </location>
</feature>
<dbReference type="GO" id="GO:0098553">
    <property type="term" value="C:lumenal side of endoplasmic reticulum membrane"/>
    <property type="evidence" value="ECO:0000318"/>
    <property type="project" value="GO_Central"/>
</dbReference>
<dbReference type="AlphaFoldDB" id="B8CGC2"/>
<feature type="transmembrane region" description="Helical" evidence="1">
    <location>
        <begin position="434"/>
        <end position="453"/>
    </location>
</feature>
<reference evidence="2 3" key="2">
    <citation type="journal article" date="2008" name="Nature">
        <title>The Phaeodactylum genome reveals the evolutionary history of diatom genomes.</title>
        <authorList>
            <person name="Bowler C."/>
            <person name="Allen A.E."/>
            <person name="Badger J.H."/>
            <person name="Grimwood J."/>
            <person name="Jabbari K."/>
            <person name="Kuo A."/>
            <person name="Maheswari U."/>
            <person name="Martens C."/>
            <person name="Maumus F."/>
            <person name="Otillar R.P."/>
            <person name="Rayko E."/>
            <person name="Salamov A."/>
            <person name="Vandepoele K."/>
            <person name="Beszteri B."/>
            <person name="Gruber A."/>
            <person name="Heijde M."/>
            <person name="Katinka M."/>
            <person name="Mock T."/>
            <person name="Valentin K."/>
            <person name="Verret F."/>
            <person name="Berges J.A."/>
            <person name="Brownlee C."/>
            <person name="Cadoret J.P."/>
            <person name="Chiovitti A."/>
            <person name="Choi C.J."/>
            <person name="Coesel S."/>
            <person name="De Martino A."/>
            <person name="Detter J.C."/>
            <person name="Durkin C."/>
            <person name="Falciatore A."/>
            <person name="Fournet J."/>
            <person name="Haruta M."/>
            <person name="Huysman M.J."/>
            <person name="Jenkins B.D."/>
            <person name="Jiroutova K."/>
            <person name="Jorgensen R.E."/>
            <person name="Joubert Y."/>
            <person name="Kaplan A."/>
            <person name="Kroger N."/>
            <person name="Kroth P.G."/>
            <person name="La Roche J."/>
            <person name="Lindquist E."/>
            <person name="Lommer M."/>
            <person name="Martin-Jezequel V."/>
            <person name="Lopez P.J."/>
            <person name="Lucas S."/>
            <person name="Mangogna M."/>
            <person name="McGinnis K."/>
            <person name="Medlin L.K."/>
            <person name="Montsant A."/>
            <person name="Oudot-Le Secq M.P."/>
            <person name="Napoli C."/>
            <person name="Obornik M."/>
            <person name="Parker M.S."/>
            <person name="Petit J.L."/>
            <person name="Porcel B.M."/>
            <person name="Poulsen N."/>
            <person name="Robison M."/>
            <person name="Rychlewski L."/>
            <person name="Rynearson T.A."/>
            <person name="Schmutz J."/>
            <person name="Shapiro H."/>
            <person name="Siaut M."/>
            <person name="Stanley M."/>
            <person name="Sussman M.R."/>
            <person name="Taylor A.R."/>
            <person name="Vardi A."/>
            <person name="von Dassow P."/>
            <person name="Vyverman W."/>
            <person name="Willis A."/>
            <person name="Wyrwicz L.S."/>
            <person name="Rokhsar D.S."/>
            <person name="Weissenbach J."/>
            <person name="Armbrust E.V."/>
            <person name="Green B.R."/>
            <person name="Van de Peer Y."/>
            <person name="Grigoriev I.V."/>
        </authorList>
    </citation>
    <scope>NUCLEOTIDE SEQUENCE [LARGE SCALE GENOMIC DNA]</scope>
    <source>
        <strain evidence="2 3">CCMP1335</strain>
    </source>
</reference>
<feature type="transmembrane region" description="Helical" evidence="1">
    <location>
        <begin position="459"/>
        <end position="478"/>
    </location>
</feature>
<dbReference type="eggNOG" id="ENOG502RVNE">
    <property type="taxonomic scope" value="Eukaryota"/>
</dbReference>
<dbReference type="PaxDb" id="35128-Thaps25852"/>
<dbReference type="PANTHER" id="PTHR12174:SF22">
    <property type="entry name" value="SIGNAL PEPTIDE PEPTIDASE-LIKE 3"/>
    <property type="match status" value="1"/>
</dbReference>
<feature type="transmembrane region" description="Helical" evidence="1">
    <location>
        <begin position="156"/>
        <end position="176"/>
    </location>
</feature>
<dbReference type="InParanoid" id="B8CGC2"/>
<feature type="transmembrane region" description="Helical" evidence="1">
    <location>
        <begin position="320"/>
        <end position="341"/>
    </location>
</feature>
<keyword evidence="1" id="KW-0812">Transmembrane</keyword>
<keyword evidence="3" id="KW-1185">Reference proteome</keyword>
<dbReference type="GO" id="GO:0030660">
    <property type="term" value="C:Golgi-associated vesicle membrane"/>
    <property type="evidence" value="ECO:0000318"/>
    <property type="project" value="GO_Central"/>
</dbReference>
<dbReference type="GO" id="GO:0033619">
    <property type="term" value="P:membrane protein proteolysis"/>
    <property type="evidence" value="ECO:0000318"/>
    <property type="project" value="GO_Central"/>
</dbReference>
<proteinExistence type="predicted"/>
<keyword evidence="1" id="KW-1133">Transmembrane helix</keyword>
<feature type="transmembrane region" description="Helical" evidence="1">
    <location>
        <begin position="69"/>
        <end position="87"/>
    </location>
</feature>
<evidence type="ECO:0000313" key="2">
    <source>
        <dbReference type="EMBL" id="EED87467.1"/>
    </source>
</evidence>